<protein>
    <recommendedName>
        <fullName evidence="2">Glycosyl transferase family 1 domain-containing protein</fullName>
    </recommendedName>
</protein>
<proteinExistence type="predicted"/>
<gene>
    <name evidence="1" type="ORF">LCGC14_1960790</name>
</gene>
<dbReference type="EMBL" id="LAZR01021586">
    <property type="protein sequence ID" value="KKL84833.1"/>
    <property type="molecule type" value="Genomic_DNA"/>
</dbReference>
<evidence type="ECO:0000313" key="1">
    <source>
        <dbReference type="EMBL" id="KKL84833.1"/>
    </source>
</evidence>
<dbReference type="AlphaFoldDB" id="A0A0F9FEX4"/>
<reference evidence="1" key="1">
    <citation type="journal article" date="2015" name="Nature">
        <title>Complex archaea that bridge the gap between prokaryotes and eukaryotes.</title>
        <authorList>
            <person name="Spang A."/>
            <person name="Saw J.H."/>
            <person name="Jorgensen S.L."/>
            <person name="Zaremba-Niedzwiedzka K."/>
            <person name="Martijn J."/>
            <person name="Lind A.E."/>
            <person name="van Eijk R."/>
            <person name="Schleper C."/>
            <person name="Guy L."/>
            <person name="Ettema T.J."/>
        </authorList>
    </citation>
    <scope>NUCLEOTIDE SEQUENCE</scope>
</reference>
<sequence length="291" mass="33553">MMIMTNKRGWPSEYTRGYQTASILGCKVNSSVDNTDEPIIAVKCLFDLKGQPWLRDMKNLYMDLIDDQNIVAIAKAFPTVRLIVLTDLMRDYLCDKVPNDIFVIPEHTCNFKQEIRDRKEVTTVGYVGSSQCFDLDLDQIHAVLREIGLDFKWLICETDNVTREDVVDFYKTIDIQVAFRLPDKDMRPPVFRNPLKVFNAGSFKIPTVAFPEMSYTLCAGTNFLEAIDAPSLIDKCYQLKHDESLYNFYAERSYKWAQQFDVEKIARLYAKLSPNETFDIDANMLKIRGAA</sequence>
<accession>A0A0F9FEX4</accession>
<name>A0A0F9FEX4_9ZZZZ</name>
<evidence type="ECO:0008006" key="2">
    <source>
        <dbReference type="Google" id="ProtNLM"/>
    </source>
</evidence>
<comment type="caution">
    <text evidence="1">The sequence shown here is derived from an EMBL/GenBank/DDBJ whole genome shotgun (WGS) entry which is preliminary data.</text>
</comment>
<organism evidence="1">
    <name type="scientific">marine sediment metagenome</name>
    <dbReference type="NCBI Taxonomy" id="412755"/>
    <lineage>
        <taxon>unclassified sequences</taxon>
        <taxon>metagenomes</taxon>
        <taxon>ecological metagenomes</taxon>
    </lineage>
</organism>
<dbReference type="SUPFAM" id="SSF53756">
    <property type="entry name" value="UDP-Glycosyltransferase/glycogen phosphorylase"/>
    <property type="match status" value="1"/>
</dbReference>